<gene>
    <name evidence="1" type="ORF">IE81DRAFT_350611</name>
</gene>
<name>A0A316VPF1_9BASI</name>
<protein>
    <submittedName>
        <fullName evidence="1">Uncharacterized protein</fullName>
    </submittedName>
</protein>
<keyword evidence="2" id="KW-1185">Reference proteome</keyword>
<dbReference type="Proteomes" id="UP000245783">
    <property type="component" value="Unassembled WGS sequence"/>
</dbReference>
<dbReference type="InParanoid" id="A0A316VPF1"/>
<dbReference type="AlphaFoldDB" id="A0A316VPF1"/>
<organism evidence="1 2">
    <name type="scientific">Ceraceosorus guamensis</name>
    <dbReference type="NCBI Taxonomy" id="1522189"/>
    <lineage>
        <taxon>Eukaryota</taxon>
        <taxon>Fungi</taxon>
        <taxon>Dikarya</taxon>
        <taxon>Basidiomycota</taxon>
        <taxon>Ustilaginomycotina</taxon>
        <taxon>Exobasidiomycetes</taxon>
        <taxon>Ceraceosorales</taxon>
        <taxon>Ceraceosoraceae</taxon>
        <taxon>Ceraceosorus</taxon>
    </lineage>
</organism>
<dbReference type="GeneID" id="37038446"/>
<dbReference type="EMBL" id="KZ819512">
    <property type="protein sequence ID" value="PWN38948.1"/>
    <property type="molecule type" value="Genomic_DNA"/>
</dbReference>
<evidence type="ECO:0000313" key="1">
    <source>
        <dbReference type="EMBL" id="PWN38948.1"/>
    </source>
</evidence>
<sequence>MEVWEMVAVGVKPMEGNDLESSALLLVQATPQLVLVLDQAKAGNHPALQGIPLEQGYWICEPEKIGWHLLHDNGLLLAIQMETLGSQDAAFANDCCRRVVATSIQSRKEIEHHGTRVFHGNAVGIGYRKEKAGNVGLYRNWRKKMSVEEQDEQVVREDALLDYTAGLLAGVMPGLHKEHVKSARDAGLPLYRYRGYAVQGAACAGYVSGHHTDPQDPDFTVGIDLTMDKDWGKLPPGAHNFAIAPFGLVMRNGPGVFMVWRGGVPHGTTVPGDFSQFEKVTELAHTFGCAMYMKPPALSRGFKQSKALKTLSKDSNLPNTFDVNHPLPWFPES</sequence>
<evidence type="ECO:0000313" key="2">
    <source>
        <dbReference type="Proteomes" id="UP000245783"/>
    </source>
</evidence>
<dbReference type="RefSeq" id="XP_025366108.1">
    <property type="nucleotide sequence ID" value="XM_025516576.1"/>
</dbReference>
<reference evidence="1 2" key="1">
    <citation type="journal article" date="2018" name="Mol. Biol. Evol.">
        <title>Broad Genomic Sampling Reveals a Smut Pathogenic Ancestry of the Fungal Clade Ustilaginomycotina.</title>
        <authorList>
            <person name="Kijpornyongpan T."/>
            <person name="Mondo S.J."/>
            <person name="Barry K."/>
            <person name="Sandor L."/>
            <person name="Lee J."/>
            <person name="Lipzen A."/>
            <person name="Pangilinan J."/>
            <person name="LaButti K."/>
            <person name="Hainaut M."/>
            <person name="Henrissat B."/>
            <person name="Grigoriev I.V."/>
            <person name="Spatafora J.W."/>
            <person name="Aime M.C."/>
        </authorList>
    </citation>
    <scope>NUCLEOTIDE SEQUENCE [LARGE SCALE GENOMIC DNA]</scope>
    <source>
        <strain evidence="1 2">MCA 4658</strain>
    </source>
</reference>
<proteinExistence type="predicted"/>
<accession>A0A316VPF1</accession>